<gene>
    <name evidence="9" type="ORF">BIW11_03170</name>
</gene>
<keyword evidence="4 8" id="KW-1133">Transmembrane helix</keyword>
<organism evidence="9 10">
    <name type="scientific">Tropilaelaps mercedesae</name>
    <dbReference type="NCBI Taxonomy" id="418985"/>
    <lineage>
        <taxon>Eukaryota</taxon>
        <taxon>Metazoa</taxon>
        <taxon>Ecdysozoa</taxon>
        <taxon>Arthropoda</taxon>
        <taxon>Chelicerata</taxon>
        <taxon>Arachnida</taxon>
        <taxon>Acari</taxon>
        <taxon>Parasitiformes</taxon>
        <taxon>Mesostigmata</taxon>
        <taxon>Gamasina</taxon>
        <taxon>Dermanyssoidea</taxon>
        <taxon>Laelapidae</taxon>
        <taxon>Tropilaelaps</taxon>
    </lineage>
</organism>
<keyword evidence="6" id="KW-0325">Glycoprotein</keyword>
<comment type="caution">
    <text evidence="9">The sequence shown here is derived from an EMBL/GenBank/DDBJ whole genome shotgun (WGS) entry which is preliminary data.</text>
</comment>
<evidence type="ECO:0000256" key="3">
    <source>
        <dbReference type="ARBA" id="ARBA00022692"/>
    </source>
</evidence>
<evidence type="ECO:0000256" key="8">
    <source>
        <dbReference type="SAM" id="Phobius"/>
    </source>
</evidence>
<dbReference type="OrthoDB" id="10042652at2759"/>
<accession>A0A1V9XR31</accession>
<evidence type="ECO:0000256" key="2">
    <source>
        <dbReference type="ARBA" id="ARBA00009816"/>
    </source>
</evidence>
<evidence type="ECO:0000256" key="4">
    <source>
        <dbReference type="ARBA" id="ARBA00022989"/>
    </source>
</evidence>
<evidence type="ECO:0000313" key="9">
    <source>
        <dbReference type="EMBL" id="OQR75966.1"/>
    </source>
</evidence>
<dbReference type="Proteomes" id="UP000192247">
    <property type="component" value="Unassembled WGS sequence"/>
</dbReference>
<keyword evidence="10" id="KW-1185">Reference proteome</keyword>
<sequence>MTAGWFDAWRDDGGPALHADPNRTHVTVDTPELFICIAFVTLFVAFLIIVPALLLAKQPSKPTEPYFPSVLASGPRPETTHKRRIAEQN</sequence>
<evidence type="ECO:0000256" key="6">
    <source>
        <dbReference type="ARBA" id="ARBA00023180"/>
    </source>
</evidence>
<keyword evidence="3 8" id="KW-0812">Transmembrane</keyword>
<reference evidence="9 10" key="1">
    <citation type="journal article" date="2017" name="Gigascience">
        <title>Draft genome of the honey bee ectoparasitic mite, Tropilaelaps mercedesae, is shaped by the parasitic life history.</title>
        <authorList>
            <person name="Dong X."/>
            <person name="Armstrong S.D."/>
            <person name="Xia D."/>
            <person name="Makepeace B.L."/>
            <person name="Darby A.C."/>
            <person name="Kadowaki T."/>
        </authorList>
    </citation>
    <scope>NUCLEOTIDE SEQUENCE [LARGE SCALE GENOMIC DNA]</scope>
    <source>
        <strain evidence="9">Wuxi-XJTLU</strain>
    </source>
</reference>
<dbReference type="STRING" id="418985.A0A1V9XR31"/>
<feature type="transmembrane region" description="Helical" evidence="8">
    <location>
        <begin position="32"/>
        <end position="56"/>
    </location>
</feature>
<comment type="subcellular location">
    <subcellularLocation>
        <location evidence="1">Membrane</location>
        <topology evidence="1">Multi-pass membrane protein</topology>
    </subcellularLocation>
</comment>
<dbReference type="GO" id="GO:0005789">
    <property type="term" value="C:endoplasmic reticulum membrane"/>
    <property type="evidence" value="ECO:0007669"/>
    <property type="project" value="InterPro"/>
</dbReference>
<comment type="similarity">
    <text evidence="2">Belongs to the DUOXA family.</text>
</comment>
<evidence type="ECO:0000256" key="7">
    <source>
        <dbReference type="SAM" id="MobiDB-lite"/>
    </source>
</evidence>
<feature type="region of interest" description="Disordered" evidence="7">
    <location>
        <begin position="59"/>
        <end position="89"/>
    </location>
</feature>
<dbReference type="InterPro" id="IPR018469">
    <property type="entry name" value="Dual_oxidase_maturation_fac"/>
</dbReference>
<evidence type="ECO:0000313" key="10">
    <source>
        <dbReference type="Proteomes" id="UP000192247"/>
    </source>
</evidence>
<proteinExistence type="inferred from homology"/>
<dbReference type="EMBL" id="MNPL01005519">
    <property type="protein sequence ID" value="OQR75966.1"/>
    <property type="molecule type" value="Genomic_DNA"/>
</dbReference>
<keyword evidence="5 8" id="KW-0472">Membrane</keyword>
<protein>
    <submittedName>
        <fullName evidence="9">DUOXA protein C06E1.3-like</fullName>
    </submittedName>
</protein>
<dbReference type="Pfam" id="PF10204">
    <property type="entry name" value="DuoxA"/>
    <property type="match status" value="1"/>
</dbReference>
<dbReference type="InParanoid" id="A0A1V9XR31"/>
<dbReference type="GO" id="GO:0015031">
    <property type="term" value="P:protein transport"/>
    <property type="evidence" value="ECO:0007669"/>
    <property type="project" value="InterPro"/>
</dbReference>
<dbReference type="AlphaFoldDB" id="A0A1V9XR31"/>
<evidence type="ECO:0000256" key="5">
    <source>
        <dbReference type="ARBA" id="ARBA00023136"/>
    </source>
</evidence>
<name>A0A1V9XR31_9ACAR</name>
<evidence type="ECO:0000256" key="1">
    <source>
        <dbReference type="ARBA" id="ARBA00004141"/>
    </source>
</evidence>